<accession>A0A8X7C7G7</accession>
<feature type="region of interest" description="Disordered" evidence="1">
    <location>
        <begin position="60"/>
        <end position="82"/>
    </location>
</feature>
<protein>
    <submittedName>
        <fullName evidence="2">Uncharacterized protein</fullName>
    </submittedName>
</protein>
<feature type="region of interest" description="Disordered" evidence="1">
    <location>
        <begin position="1"/>
        <end position="26"/>
    </location>
</feature>
<proteinExistence type="predicted"/>
<organism evidence="2 3">
    <name type="scientific">Trichonephila inaurata madagascariensis</name>
    <dbReference type="NCBI Taxonomy" id="2747483"/>
    <lineage>
        <taxon>Eukaryota</taxon>
        <taxon>Metazoa</taxon>
        <taxon>Ecdysozoa</taxon>
        <taxon>Arthropoda</taxon>
        <taxon>Chelicerata</taxon>
        <taxon>Arachnida</taxon>
        <taxon>Araneae</taxon>
        <taxon>Araneomorphae</taxon>
        <taxon>Entelegynae</taxon>
        <taxon>Araneoidea</taxon>
        <taxon>Nephilidae</taxon>
        <taxon>Trichonephila</taxon>
        <taxon>Trichonephila inaurata</taxon>
    </lineage>
</organism>
<dbReference type="AlphaFoldDB" id="A0A8X7C7G7"/>
<gene>
    <name evidence="2" type="ORF">TNIN_153311</name>
</gene>
<dbReference type="EMBL" id="BMAV01012207">
    <property type="protein sequence ID" value="GFY58680.1"/>
    <property type="molecule type" value="Genomic_DNA"/>
</dbReference>
<name>A0A8X7C7G7_9ARAC</name>
<comment type="caution">
    <text evidence="2">The sequence shown here is derived from an EMBL/GenBank/DDBJ whole genome shotgun (WGS) entry which is preliminary data.</text>
</comment>
<evidence type="ECO:0000256" key="1">
    <source>
        <dbReference type="SAM" id="MobiDB-lite"/>
    </source>
</evidence>
<evidence type="ECO:0000313" key="3">
    <source>
        <dbReference type="Proteomes" id="UP000886998"/>
    </source>
</evidence>
<keyword evidence="3" id="KW-1185">Reference proteome</keyword>
<reference evidence="2" key="1">
    <citation type="submission" date="2020-08" db="EMBL/GenBank/DDBJ databases">
        <title>Multicomponent nature underlies the extraordinary mechanical properties of spider dragline silk.</title>
        <authorList>
            <person name="Kono N."/>
            <person name="Nakamura H."/>
            <person name="Mori M."/>
            <person name="Yoshida Y."/>
            <person name="Ohtoshi R."/>
            <person name="Malay A.D."/>
            <person name="Moran D.A.P."/>
            <person name="Tomita M."/>
            <person name="Numata K."/>
            <person name="Arakawa K."/>
        </authorList>
    </citation>
    <scope>NUCLEOTIDE SEQUENCE</scope>
</reference>
<dbReference type="Proteomes" id="UP000886998">
    <property type="component" value="Unassembled WGS sequence"/>
</dbReference>
<evidence type="ECO:0000313" key="2">
    <source>
        <dbReference type="EMBL" id="GFY58680.1"/>
    </source>
</evidence>
<sequence>MGRKGSARVGGNDPRTPPGWGGEFRAGGRSWMRTWMGELGWPRVWDLGARSGHWIDGKIGPIDSGTSWTGGDRGTLGRRGRIGLRGLGPGRGALIRKRATWG</sequence>